<dbReference type="InterPro" id="IPR013216">
    <property type="entry name" value="Methyltransf_11"/>
</dbReference>
<evidence type="ECO:0000259" key="1">
    <source>
        <dbReference type="Pfam" id="PF08241"/>
    </source>
</evidence>
<dbReference type="Proteomes" id="UP001164693">
    <property type="component" value="Chromosome"/>
</dbReference>
<keyword evidence="2" id="KW-0808">Transferase</keyword>
<evidence type="ECO:0000313" key="3">
    <source>
        <dbReference type="Proteomes" id="UP001164693"/>
    </source>
</evidence>
<proteinExistence type="predicted"/>
<feature type="domain" description="Methyltransferase type 11" evidence="1">
    <location>
        <begin position="67"/>
        <end position="109"/>
    </location>
</feature>
<name>A0ABY7K5J1_9ACTN</name>
<dbReference type="GO" id="GO:0008168">
    <property type="term" value="F:methyltransferase activity"/>
    <property type="evidence" value="ECO:0007669"/>
    <property type="project" value="UniProtKB-KW"/>
</dbReference>
<organism evidence="2 3">
    <name type="scientific">Jatrophihabitans cynanchi</name>
    <dbReference type="NCBI Taxonomy" id="2944128"/>
    <lineage>
        <taxon>Bacteria</taxon>
        <taxon>Bacillati</taxon>
        <taxon>Actinomycetota</taxon>
        <taxon>Actinomycetes</taxon>
        <taxon>Jatrophihabitantales</taxon>
        <taxon>Jatrophihabitantaceae</taxon>
        <taxon>Jatrophihabitans</taxon>
    </lineage>
</organism>
<dbReference type="InterPro" id="IPR029063">
    <property type="entry name" value="SAM-dependent_MTases_sf"/>
</dbReference>
<dbReference type="Gene3D" id="3.40.50.150">
    <property type="entry name" value="Vaccinia Virus protein VP39"/>
    <property type="match status" value="1"/>
</dbReference>
<keyword evidence="3" id="KW-1185">Reference proteome</keyword>
<dbReference type="SUPFAM" id="SSF53335">
    <property type="entry name" value="S-adenosyl-L-methionine-dependent methyltransferases"/>
    <property type="match status" value="1"/>
</dbReference>
<keyword evidence="2" id="KW-0489">Methyltransferase</keyword>
<dbReference type="Pfam" id="PF08241">
    <property type="entry name" value="Methyltransf_11"/>
    <property type="match status" value="1"/>
</dbReference>
<dbReference type="GO" id="GO:0032259">
    <property type="term" value="P:methylation"/>
    <property type="evidence" value="ECO:0007669"/>
    <property type="project" value="UniProtKB-KW"/>
</dbReference>
<reference evidence="2" key="1">
    <citation type="submission" date="2022-05" db="EMBL/GenBank/DDBJ databases">
        <title>Jatrophihabitans sp. SB3-54 whole genome sequence.</title>
        <authorList>
            <person name="Suh M.K."/>
            <person name="Eom M.K."/>
            <person name="Kim J.S."/>
            <person name="Kim H.S."/>
            <person name="Do H.E."/>
            <person name="Shin Y.K."/>
            <person name="Lee J.-S."/>
        </authorList>
    </citation>
    <scope>NUCLEOTIDE SEQUENCE</scope>
    <source>
        <strain evidence="2">SB3-54</strain>
    </source>
</reference>
<dbReference type="RefSeq" id="WP_269445777.1">
    <property type="nucleotide sequence ID" value="NZ_CP097463.1"/>
</dbReference>
<evidence type="ECO:0000313" key="2">
    <source>
        <dbReference type="EMBL" id="WAX59235.1"/>
    </source>
</evidence>
<protein>
    <submittedName>
        <fullName evidence="2">Methyltransferase domain-containing protein</fullName>
    </submittedName>
</protein>
<accession>A0ABY7K5J1</accession>
<sequence length="217" mass="23482">MNPAVRAVARGAVRTANTPIAKARTARALAAAPRPLKLEIGGLTPRPGWFVTNVSALARNYLDATRRWPLEDGSLEFVYADNVIEHITLPAARVMLAEAYRCLEPGGVIRLVTPDIRAHVELYLAGAGSLDTPAAAHYRDMGLTVEHPIDLVRIPIGSFGHHAGYVYDLDTLDQEFKRAGFHSTLRCRPGASEHPALIGLDQRGHEGGAQLAVEATR</sequence>
<dbReference type="EMBL" id="CP097463">
    <property type="protein sequence ID" value="WAX59235.1"/>
    <property type="molecule type" value="Genomic_DNA"/>
</dbReference>
<gene>
    <name evidence="2" type="ORF">M6B22_10840</name>
</gene>